<feature type="transmembrane region" description="Helical" evidence="8">
    <location>
        <begin position="20"/>
        <end position="39"/>
    </location>
</feature>
<dbReference type="EMBL" id="JAEHHL010000001">
    <property type="protein sequence ID" value="MBK0397969.1"/>
    <property type="molecule type" value="Genomic_DNA"/>
</dbReference>
<keyword evidence="7 8" id="KW-0472">Membrane</keyword>
<feature type="transmembrane region" description="Helical" evidence="8">
    <location>
        <begin position="207"/>
        <end position="226"/>
    </location>
</feature>
<keyword evidence="10" id="KW-1185">Reference proteome</keyword>
<organism evidence="9 10">
    <name type="scientific">Thermohalobaculum xanthum</name>
    <dbReference type="NCBI Taxonomy" id="2753746"/>
    <lineage>
        <taxon>Bacteria</taxon>
        <taxon>Pseudomonadati</taxon>
        <taxon>Pseudomonadota</taxon>
        <taxon>Alphaproteobacteria</taxon>
        <taxon>Rhodobacterales</taxon>
        <taxon>Paracoccaceae</taxon>
        <taxon>Thermohalobaculum</taxon>
    </lineage>
</organism>
<comment type="caution">
    <text evidence="9">The sequence shown here is derived from an EMBL/GenBank/DDBJ whole genome shotgun (WGS) entry which is preliminary data.</text>
</comment>
<evidence type="ECO:0000313" key="10">
    <source>
        <dbReference type="Proteomes" id="UP000655420"/>
    </source>
</evidence>
<evidence type="ECO:0000256" key="6">
    <source>
        <dbReference type="ARBA" id="ARBA00023065"/>
    </source>
</evidence>
<dbReference type="PANTHER" id="PTHR32024">
    <property type="entry name" value="TRK SYSTEM POTASSIUM UPTAKE PROTEIN TRKG-RELATED"/>
    <property type="match status" value="1"/>
</dbReference>
<proteinExistence type="predicted"/>
<protein>
    <submittedName>
        <fullName evidence="9">TrkH family potassium uptake protein</fullName>
    </submittedName>
</protein>
<keyword evidence="6" id="KW-0406">Ion transport</keyword>
<evidence type="ECO:0000256" key="3">
    <source>
        <dbReference type="ARBA" id="ARBA00022475"/>
    </source>
</evidence>
<keyword evidence="5 8" id="KW-1133">Transmembrane helix</keyword>
<evidence type="ECO:0000256" key="2">
    <source>
        <dbReference type="ARBA" id="ARBA00022448"/>
    </source>
</evidence>
<feature type="transmembrane region" description="Helical" evidence="8">
    <location>
        <begin position="51"/>
        <end position="72"/>
    </location>
</feature>
<sequence>MLVSCGAAALMGEWRPARGFLYSAIATGFVAAILGVGLSGPRRLPPGPGELALLVSCWLILPIFAAVPLHLITPSIGFGGAWFEMVAALTTTGGTVYATPDTLPLSVHFWRGLVGWLGGLLTLTAAYAILAPRRLGGFEVLMHSGHEDPSAQDPAHGQTGRIDIGAGIAPVESRVERALRAILPVYAGLTTALALILHMLGQEGVVAGIHAMSILSTSGISPYAGGFAAQPSLPAEVAAAAFMVLAATRLIYSRASQIGSRTSAFHDTELRLMAALVMMVTLALFLRHWLGVLGIEAVARAGLADAVAAFWGIFFTTLSFLTTTGFESDFWDRARNWSGLSNPGLILLGLCSIGGGVATTAGGIKLVRAVELLRHGRHELDRLAKPNIVLGRGTGLRGQTTRGAFIAWAFVMLYVVAVFSVTLGMGLAGQSFERALISALAAISNTGPAYQTVLGPEASFGLLDPVSRAILGVGMILGRIEALAIIALFSPELWRRLQNRKKTSGKARPGPSHSGW</sequence>
<feature type="transmembrane region" description="Helical" evidence="8">
    <location>
        <begin position="181"/>
        <end position="201"/>
    </location>
</feature>
<reference evidence="9" key="1">
    <citation type="submission" date="2020-12" db="EMBL/GenBank/DDBJ databases">
        <title>Bacterial taxonomy.</title>
        <authorList>
            <person name="Pan X."/>
        </authorList>
    </citation>
    <scope>NUCLEOTIDE SEQUENCE</scope>
    <source>
        <strain evidence="9">M0105</strain>
    </source>
</reference>
<gene>
    <name evidence="9" type="ORF">H0I76_02100</name>
</gene>
<comment type="subcellular location">
    <subcellularLocation>
        <location evidence="1">Cell membrane</location>
        <topology evidence="1">Multi-pass membrane protein</topology>
    </subcellularLocation>
</comment>
<dbReference type="AlphaFoldDB" id="A0A8J7M4A4"/>
<feature type="transmembrane region" description="Helical" evidence="8">
    <location>
        <begin position="109"/>
        <end position="130"/>
    </location>
</feature>
<feature type="transmembrane region" description="Helical" evidence="8">
    <location>
        <begin position="302"/>
        <end position="326"/>
    </location>
</feature>
<dbReference type="GO" id="GO:0030001">
    <property type="term" value="P:metal ion transport"/>
    <property type="evidence" value="ECO:0007669"/>
    <property type="project" value="UniProtKB-ARBA"/>
</dbReference>
<evidence type="ECO:0000256" key="7">
    <source>
        <dbReference type="ARBA" id="ARBA00023136"/>
    </source>
</evidence>
<dbReference type="Proteomes" id="UP000655420">
    <property type="component" value="Unassembled WGS sequence"/>
</dbReference>
<feature type="transmembrane region" description="Helical" evidence="8">
    <location>
        <begin position="272"/>
        <end position="290"/>
    </location>
</feature>
<keyword evidence="3" id="KW-1003">Cell membrane</keyword>
<evidence type="ECO:0000256" key="8">
    <source>
        <dbReference type="SAM" id="Phobius"/>
    </source>
</evidence>
<dbReference type="InterPro" id="IPR003445">
    <property type="entry name" value="Cat_transpt"/>
</dbReference>
<evidence type="ECO:0000256" key="5">
    <source>
        <dbReference type="ARBA" id="ARBA00022989"/>
    </source>
</evidence>
<dbReference type="GO" id="GO:0005886">
    <property type="term" value="C:plasma membrane"/>
    <property type="evidence" value="ECO:0007669"/>
    <property type="project" value="UniProtKB-SubCell"/>
</dbReference>
<keyword evidence="2" id="KW-0813">Transport</keyword>
<dbReference type="RefSeq" id="WP_200606347.1">
    <property type="nucleotide sequence ID" value="NZ_JAEHHL010000001.1"/>
</dbReference>
<keyword evidence="4 8" id="KW-0812">Transmembrane</keyword>
<name>A0A8J7M4A4_9RHOB</name>
<feature type="transmembrane region" description="Helical" evidence="8">
    <location>
        <begin position="233"/>
        <end position="252"/>
    </location>
</feature>
<accession>A0A8J7M4A4</accession>
<feature type="transmembrane region" description="Helical" evidence="8">
    <location>
        <begin position="405"/>
        <end position="428"/>
    </location>
</feature>
<evidence type="ECO:0000256" key="1">
    <source>
        <dbReference type="ARBA" id="ARBA00004651"/>
    </source>
</evidence>
<evidence type="ECO:0000256" key="4">
    <source>
        <dbReference type="ARBA" id="ARBA00022692"/>
    </source>
</evidence>
<evidence type="ECO:0000313" key="9">
    <source>
        <dbReference type="EMBL" id="MBK0397969.1"/>
    </source>
</evidence>
<dbReference type="Pfam" id="PF02386">
    <property type="entry name" value="TrkH"/>
    <property type="match status" value="1"/>
</dbReference>
<dbReference type="PANTHER" id="PTHR32024:SF3">
    <property type="entry name" value="TRK SYSTEM POTASSIUM UPTAKE PROTEIN"/>
    <property type="match status" value="1"/>
</dbReference>
<dbReference type="GO" id="GO:0008324">
    <property type="term" value="F:monoatomic cation transmembrane transporter activity"/>
    <property type="evidence" value="ECO:0007669"/>
    <property type="project" value="InterPro"/>
</dbReference>
<feature type="transmembrane region" description="Helical" evidence="8">
    <location>
        <begin position="469"/>
        <end position="490"/>
    </location>
</feature>
<feature type="transmembrane region" description="Helical" evidence="8">
    <location>
        <begin position="346"/>
        <end position="367"/>
    </location>
</feature>